<sequence length="251" mass="29090">MEDLVSIIMPSFNSEKTITDSISSVLSQSYENWELLITDDMSTDGTKSIIEFFSAKDHRIKPFFNEKNLGAGCSRNNSITKSNGRYIAFLDSDDLWRNDKLEKQISFMKKNNYVLTYSEYKKINSDGDVFAHIVPPERVNYNELLKSNVIGCLTAIYDAEILGKVLMPSIRKRQDMALWLTILERIDFAYCISEPLAFYREGNASLSSNKMKILFTQWSFYRDYLKFSILKSAYYFSHYAIRAVKKHGVKK</sequence>
<dbReference type="AlphaFoldDB" id="A0A172X070"/>
<keyword evidence="2" id="KW-0328">Glycosyltransferase</keyword>
<dbReference type="GO" id="GO:0016758">
    <property type="term" value="F:hexosyltransferase activity"/>
    <property type="evidence" value="ECO:0007669"/>
    <property type="project" value="UniProtKB-ARBA"/>
</dbReference>
<evidence type="ECO:0000259" key="1">
    <source>
        <dbReference type="Pfam" id="PF00535"/>
    </source>
</evidence>
<name>A0A172X070_HAFAL</name>
<dbReference type="EMBL" id="KX117086">
    <property type="protein sequence ID" value="ANF30018.1"/>
    <property type="molecule type" value="Genomic_DNA"/>
</dbReference>
<organism evidence="2">
    <name type="scientific">Hafnia alvei</name>
    <dbReference type="NCBI Taxonomy" id="569"/>
    <lineage>
        <taxon>Bacteria</taxon>
        <taxon>Pseudomonadati</taxon>
        <taxon>Pseudomonadota</taxon>
        <taxon>Gammaproteobacteria</taxon>
        <taxon>Enterobacterales</taxon>
        <taxon>Hafniaceae</taxon>
        <taxon>Hafnia</taxon>
    </lineage>
</organism>
<dbReference type="PANTHER" id="PTHR22916">
    <property type="entry name" value="GLYCOSYLTRANSFERASE"/>
    <property type="match status" value="1"/>
</dbReference>
<gene>
    <name evidence="2" type="primary">tuaG</name>
</gene>
<dbReference type="InterPro" id="IPR001173">
    <property type="entry name" value="Glyco_trans_2-like"/>
</dbReference>
<dbReference type="EC" id="2.4.-.-" evidence="2"/>
<accession>A0A172X070</accession>
<dbReference type="SUPFAM" id="SSF53448">
    <property type="entry name" value="Nucleotide-diphospho-sugar transferases"/>
    <property type="match status" value="1"/>
</dbReference>
<reference evidence="2" key="1">
    <citation type="journal article" date="2016" name="PLoS ONE">
        <title>Genetic Diversity of O-Antigens in Hafnia alvei and the Development of a Suspension Array for Serotype Detection.</title>
        <authorList>
            <person name="Duan Z."/>
            <person name="Niedziela T."/>
            <person name="Lugowski C."/>
            <person name="Cao B."/>
            <person name="Wang T."/>
            <person name="Xu L."/>
            <person name="Yang B."/>
            <person name="Liu B."/>
            <person name="Wang L."/>
        </authorList>
    </citation>
    <scope>NUCLEOTIDE SEQUENCE</scope>
    <source>
        <strain evidence="2">PCM1209</strain>
    </source>
</reference>
<dbReference type="Pfam" id="PF00535">
    <property type="entry name" value="Glycos_transf_2"/>
    <property type="match status" value="1"/>
</dbReference>
<protein>
    <submittedName>
        <fullName evidence="2">Putative teichuronic acid biosynthesis glycosyltransferase TuaG</fullName>
        <ecNumber evidence="2">2.4.-.-</ecNumber>
    </submittedName>
</protein>
<dbReference type="Gene3D" id="3.90.550.10">
    <property type="entry name" value="Spore Coat Polysaccharide Biosynthesis Protein SpsA, Chain A"/>
    <property type="match status" value="1"/>
</dbReference>
<keyword evidence="2" id="KW-0808">Transferase</keyword>
<dbReference type="PANTHER" id="PTHR22916:SF3">
    <property type="entry name" value="UDP-GLCNAC:BETAGAL BETA-1,3-N-ACETYLGLUCOSAMINYLTRANSFERASE-LIKE PROTEIN 1"/>
    <property type="match status" value="1"/>
</dbReference>
<feature type="domain" description="Glycosyltransferase 2-like" evidence="1">
    <location>
        <begin position="6"/>
        <end position="133"/>
    </location>
</feature>
<dbReference type="InterPro" id="IPR029044">
    <property type="entry name" value="Nucleotide-diphossugar_trans"/>
</dbReference>
<evidence type="ECO:0000313" key="2">
    <source>
        <dbReference type="EMBL" id="ANF30018.1"/>
    </source>
</evidence>
<proteinExistence type="predicted"/>
<dbReference type="RefSeq" id="WP_130992886.1">
    <property type="nucleotide sequence ID" value="NZ_SITI01000106.1"/>
</dbReference>